<evidence type="ECO:0008006" key="2">
    <source>
        <dbReference type="Google" id="ProtNLM"/>
    </source>
</evidence>
<name>X1JJW0_9ZZZZ</name>
<organism evidence="1">
    <name type="scientific">marine sediment metagenome</name>
    <dbReference type="NCBI Taxonomy" id="412755"/>
    <lineage>
        <taxon>unclassified sequences</taxon>
        <taxon>metagenomes</taxon>
        <taxon>ecological metagenomes</taxon>
    </lineage>
</organism>
<protein>
    <recommendedName>
        <fullName evidence="2">POTRA domain-containing protein</fullName>
    </recommendedName>
</protein>
<dbReference type="AlphaFoldDB" id="X1JJW0"/>
<dbReference type="EMBL" id="BARU01039499">
    <property type="protein sequence ID" value="GAH81780.1"/>
    <property type="molecule type" value="Genomic_DNA"/>
</dbReference>
<gene>
    <name evidence="1" type="ORF">S03H2_61214</name>
</gene>
<proteinExistence type="predicted"/>
<evidence type="ECO:0000313" key="1">
    <source>
        <dbReference type="EMBL" id="GAH81780.1"/>
    </source>
</evidence>
<feature type="non-terminal residue" evidence="1">
    <location>
        <position position="1"/>
    </location>
</feature>
<reference evidence="1" key="1">
    <citation type="journal article" date="2014" name="Front. Microbiol.">
        <title>High frequency of phylogenetically diverse reductive dehalogenase-homologous genes in deep subseafloor sedimentary metagenomes.</title>
        <authorList>
            <person name="Kawai M."/>
            <person name="Futagami T."/>
            <person name="Toyoda A."/>
            <person name="Takaki Y."/>
            <person name="Nishi S."/>
            <person name="Hori S."/>
            <person name="Arai W."/>
            <person name="Tsubouchi T."/>
            <person name="Morono Y."/>
            <person name="Uchiyama I."/>
            <person name="Ito T."/>
            <person name="Fujiyama A."/>
            <person name="Inagaki F."/>
            <person name="Takami H."/>
        </authorList>
    </citation>
    <scope>NUCLEOTIDE SEQUENCE</scope>
    <source>
        <strain evidence="1">Expedition CK06-06</strain>
    </source>
</reference>
<accession>X1JJW0</accession>
<sequence length="142" mass="16823">RKKIGIFYQETTPYLINKEGVIFEEAEVLNSNFIVKSERTNFNLGDKVIEKENLEKILKIQKTLKVLEIDIEYFFLPSPKRLDVKTSEGWQIYFSLIEDLDWQITKLKLALENKIPPEKRGILEYIDVKFGNMVYPKYQSLE</sequence>
<comment type="caution">
    <text evidence="1">The sequence shown here is derived from an EMBL/GenBank/DDBJ whole genome shotgun (WGS) entry which is preliminary data.</text>
</comment>